<dbReference type="GO" id="GO:0005524">
    <property type="term" value="F:ATP binding"/>
    <property type="evidence" value="ECO:0007669"/>
    <property type="project" value="UniProtKB-KW"/>
</dbReference>
<keyword evidence="6 12" id="KW-0418">Kinase</keyword>
<dbReference type="SUPFAM" id="SSF55785">
    <property type="entry name" value="PYP-like sensor domain (PAS domain)"/>
    <property type="match status" value="4"/>
</dbReference>
<comment type="catalytic activity">
    <reaction evidence="1">
        <text>ATP + protein L-histidine = ADP + protein N-phospho-L-histidine.</text>
        <dbReference type="EC" id="2.7.13.3"/>
    </reaction>
</comment>
<dbReference type="GO" id="GO:0016020">
    <property type="term" value="C:membrane"/>
    <property type="evidence" value="ECO:0007669"/>
    <property type="project" value="InterPro"/>
</dbReference>
<evidence type="ECO:0000256" key="3">
    <source>
        <dbReference type="ARBA" id="ARBA00022553"/>
    </source>
</evidence>
<dbReference type="Gene3D" id="3.30.565.10">
    <property type="entry name" value="Histidine kinase-like ATPase, C-terminal domain"/>
    <property type="match status" value="1"/>
</dbReference>
<dbReference type="Pfam" id="PF13426">
    <property type="entry name" value="PAS_9"/>
    <property type="match status" value="4"/>
</dbReference>
<dbReference type="PANTHER" id="PTHR24421:SF10">
    <property type="entry name" value="NITRATE_NITRITE SENSOR PROTEIN NARQ"/>
    <property type="match status" value="1"/>
</dbReference>
<dbReference type="Gene3D" id="1.20.5.1930">
    <property type="match status" value="1"/>
</dbReference>
<keyword evidence="3" id="KW-0597">Phosphoprotein</keyword>
<dbReference type="EC" id="2.7.13.3" evidence="2"/>
<keyword evidence="7" id="KW-0067">ATP-binding</keyword>
<dbReference type="InterPro" id="IPR003594">
    <property type="entry name" value="HATPase_dom"/>
</dbReference>
<dbReference type="InterPro" id="IPR000700">
    <property type="entry name" value="PAS-assoc_C"/>
</dbReference>
<dbReference type="SMART" id="SM00086">
    <property type="entry name" value="PAC"/>
    <property type="match status" value="3"/>
</dbReference>
<sequence length="926" mass="105555">MKSTIQKRIITIGTIILVAIIATITIITFNQIKKVGNTTQSLVQTQDIILRSHQLTASTVHYEMNTEAFLEKGDKILESEIMLGKKNIDDIISFLAKQKIDNAKEKMIIDSFVNAAKTSILFSDKLIASKKSGQLITSEQQAHINECKAKVDSVINLASRLQSFENSQQQTQQSNTYKEIQNLKDSFYYRFGAIAILAIIVFRKLKIDLSNQQKLNQQLKYMSGLINQTEDAIVSSRNDIIETWNKGAEKIYGYTKEEAVGKNAYDIVRTSLDDRGKAAFLDVLKKEGKWHGEAVHTNKSGEKIHLLISITKIEDKNSSNFLVSIAKDITQKKKDEEKIVLFGAMLENSNDAIIIIDSKLNINTWNSGAEKVYGYTAQEAIGKYEPDFLPVDPQTALDIAEEIKDYPTGGHWRGECLHKKKSGEQIDVSISITVFKNIATGSIEYVCIITDITEKKKTEEKIKHLASIIQLSNDAIYTTDKDFIITSWNKGAERMYGYTEKEMIGKKEYQILPAFHPVFSENNIQLYEETGYFKTESSHRKKDGQIVIVSISVTYLKDENNRTIGFIIVINDVTEVKKLEGQLKNFNEKLEAEVVEKTKELNDVFGRVTDGFMALNNRKCFTYVNKKAGDILQKDYKTLIGKNIETEFAAIDENFFKAYNKVIKTQQHIHFEDFFESFNSWLEFDFYPSANGVSIYFKDISDQKKTQEDLIKLNYRFRTLASHLQNSREEERINIAREIHDELGQMATAIKIDISWIKKKMTSENDEVKLKMDATITQLSEMVNTIRRIAQELRPSILDNLGLTAAIEWYCGDFQKRTNIQCKFENEVGDLNLPNNIKTNLFRICQESLTNIMRHANATQVECKILKHNNKIVLMIKDNGSGFDTMQKTKSLGLLGMQERAFLINGELKIESSKESGTTIKVEVES</sequence>
<evidence type="ECO:0000259" key="11">
    <source>
        <dbReference type="PROSITE" id="PS50113"/>
    </source>
</evidence>
<dbReference type="CDD" id="cd16917">
    <property type="entry name" value="HATPase_UhpB-NarQ-NarX-like"/>
    <property type="match status" value="1"/>
</dbReference>
<dbReference type="CDD" id="cd00130">
    <property type="entry name" value="PAS"/>
    <property type="match status" value="3"/>
</dbReference>
<dbReference type="PROSITE" id="PS50113">
    <property type="entry name" value="PAC"/>
    <property type="match status" value="1"/>
</dbReference>
<keyword evidence="5" id="KW-0547">Nucleotide-binding</keyword>
<dbReference type="InterPro" id="IPR035965">
    <property type="entry name" value="PAS-like_dom_sf"/>
</dbReference>
<keyword evidence="9" id="KW-0812">Transmembrane</keyword>
<evidence type="ECO:0000256" key="2">
    <source>
        <dbReference type="ARBA" id="ARBA00012438"/>
    </source>
</evidence>
<dbReference type="SMART" id="SM00091">
    <property type="entry name" value="PAS"/>
    <property type="match status" value="4"/>
</dbReference>
<organism evidence="12">
    <name type="scientific">mine drainage metagenome</name>
    <dbReference type="NCBI Taxonomy" id="410659"/>
    <lineage>
        <taxon>unclassified sequences</taxon>
        <taxon>metagenomes</taxon>
        <taxon>ecological metagenomes</taxon>
    </lineage>
</organism>
<comment type="caution">
    <text evidence="12">The sequence shown here is derived from an EMBL/GenBank/DDBJ whole genome shotgun (WGS) entry which is preliminary data.</text>
</comment>
<dbReference type="Pfam" id="PF07730">
    <property type="entry name" value="HisKA_3"/>
    <property type="match status" value="1"/>
</dbReference>
<gene>
    <name evidence="12" type="primary">nreB_7</name>
    <name evidence="12" type="ORF">GALL_204890</name>
</gene>
<protein>
    <recommendedName>
        <fullName evidence="2">histidine kinase</fullName>
        <ecNumber evidence="2">2.7.13.3</ecNumber>
    </recommendedName>
</protein>
<evidence type="ECO:0000256" key="6">
    <source>
        <dbReference type="ARBA" id="ARBA00022777"/>
    </source>
</evidence>
<feature type="transmembrane region" description="Helical" evidence="9">
    <location>
        <begin position="187"/>
        <end position="205"/>
    </location>
</feature>
<dbReference type="GO" id="GO:0046983">
    <property type="term" value="F:protein dimerization activity"/>
    <property type="evidence" value="ECO:0007669"/>
    <property type="project" value="InterPro"/>
</dbReference>
<evidence type="ECO:0000256" key="9">
    <source>
        <dbReference type="SAM" id="Phobius"/>
    </source>
</evidence>
<evidence type="ECO:0000259" key="10">
    <source>
        <dbReference type="PROSITE" id="PS50112"/>
    </source>
</evidence>
<dbReference type="EMBL" id="MLJW01000132">
    <property type="protein sequence ID" value="OIQ97479.1"/>
    <property type="molecule type" value="Genomic_DNA"/>
</dbReference>
<evidence type="ECO:0000256" key="1">
    <source>
        <dbReference type="ARBA" id="ARBA00000085"/>
    </source>
</evidence>
<dbReference type="PROSITE" id="PS50112">
    <property type="entry name" value="PAS"/>
    <property type="match status" value="3"/>
</dbReference>
<keyword evidence="4 12" id="KW-0808">Transferase</keyword>
<reference evidence="12" key="1">
    <citation type="submission" date="2016-10" db="EMBL/GenBank/DDBJ databases">
        <title>Sequence of Gallionella enrichment culture.</title>
        <authorList>
            <person name="Poehlein A."/>
            <person name="Muehling M."/>
            <person name="Daniel R."/>
        </authorList>
    </citation>
    <scope>NUCLEOTIDE SEQUENCE</scope>
</reference>
<dbReference type="InterPro" id="IPR001610">
    <property type="entry name" value="PAC"/>
</dbReference>
<evidence type="ECO:0000256" key="5">
    <source>
        <dbReference type="ARBA" id="ARBA00022741"/>
    </source>
</evidence>
<keyword evidence="9" id="KW-1133">Transmembrane helix</keyword>
<evidence type="ECO:0000256" key="8">
    <source>
        <dbReference type="SAM" id="Coils"/>
    </source>
</evidence>
<feature type="domain" description="PAS" evidence="10">
    <location>
        <begin position="461"/>
        <end position="517"/>
    </location>
</feature>
<dbReference type="NCBIfam" id="TIGR00229">
    <property type="entry name" value="sensory_box"/>
    <property type="match status" value="3"/>
</dbReference>
<keyword evidence="8" id="KW-0175">Coiled coil</keyword>
<dbReference type="Pfam" id="PF02518">
    <property type="entry name" value="HATPase_c"/>
    <property type="match status" value="1"/>
</dbReference>
<dbReference type="PANTHER" id="PTHR24421">
    <property type="entry name" value="NITRATE/NITRITE SENSOR PROTEIN NARX-RELATED"/>
    <property type="match status" value="1"/>
</dbReference>
<evidence type="ECO:0000256" key="4">
    <source>
        <dbReference type="ARBA" id="ARBA00022679"/>
    </source>
</evidence>
<dbReference type="GO" id="GO:0000155">
    <property type="term" value="F:phosphorelay sensor kinase activity"/>
    <property type="evidence" value="ECO:0007669"/>
    <property type="project" value="InterPro"/>
</dbReference>
<name>A0A1J5RZY3_9ZZZZ</name>
<evidence type="ECO:0000256" key="7">
    <source>
        <dbReference type="ARBA" id="ARBA00022840"/>
    </source>
</evidence>
<evidence type="ECO:0000313" key="12">
    <source>
        <dbReference type="EMBL" id="OIQ97479.1"/>
    </source>
</evidence>
<proteinExistence type="predicted"/>
<dbReference type="InterPro" id="IPR000014">
    <property type="entry name" value="PAS"/>
</dbReference>
<feature type="domain" description="PAS" evidence="10">
    <location>
        <begin position="241"/>
        <end position="287"/>
    </location>
</feature>
<feature type="domain" description="PAC" evidence="11">
    <location>
        <begin position="533"/>
        <end position="585"/>
    </location>
</feature>
<dbReference type="Gene3D" id="3.30.450.20">
    <property type="entry name" value="PAS domain"/>
    <property type="match status" value="4"/>
</dbReference>
<feature type="coiled-coil region" evidence="8">
    <location>
        <begin position="576"/>
        <end position="607"/>
    </location>
</feature>
<feature type="transmembrane region" description="Helical" evidence="9">
    <location>
        <begin position="9"/>
        <end position="29"/>
    </location>
</feature>
<dbReference type="InterPro" id="IPR050482">
    <property type="entry name" value="Sensor_HK_TwoCompSys"/>
</dbReference>
<dbReference type="InterPro" id="IPR011712">
    <property type="entry name" value="Sig_transdc_His_kin_sub3_dim/P"/>
</dbReference>
<dbReference type="SUPFAM" id="SSF55874">
    <property type="entry name" value="ATPase domain of HSP90 chaperone/DNA topoisomerase II/histidine kinase"/>
    <property type="match status" value="1"/>
</dbReference>
<accession>A0A1J5RZY3</accession>
<keyword evidence="9" id="KW-0472">Membrane</keyword>
<feature type="domain" description="PAS" evidence="10">
    <location>
        <begin position="345"/>
        <end position="383"/>
    </location>
</feature>
<dbReference type="InterPro" id="IPR036890">
    <property type="entry name" value="HATPase_C_sf"/>
</dbReference>
<dbReference type="AlphaFoldDB" id="A0A1J5RZY3"/>